<evidence type="ECO:0000313" key="12">
    <source>
        <dbReference type="RefSeq" id="XP_027463647.1"/>
    </source>
</evidence>
<gene>
    <name evidence="12" type="primary">LOC113930601</name>
    <name evidence="13" type="synonym">LOC118356571</name>
</gene>
<dbReference type="GO" id="GO:0000408">
    <property type="term" value="C:EKC/KEOPS complex"/>
    <property type="evidence" value="ECO:0007669"/>
    <property type="project" value="TreeGrafter"/>
</dbReference>
<evidence type="ECO:0000256" key="8">
    <source>
        <dbReference type="ARBA" id="ARBA00062157"/>
    </source>
</evidence>
<evidence type="ECO:0000313" key="13">
    <source>
        <dbReference type="RefSeq" id="XP_035581656.1"/>
    </source>
</evidence>
<dbReference type="PANTHER" id="PTHR31283">
    <property type="entry name" value="EKC/KEOPS COMPLEX SUBUNIT PCC1 FAMILY MEMBER"/>
    <property type="match status" value="1"/>
</dbReference>
<evidence type="ECO:0000256" key="7">
    <source>
        <dbReference type="ARBA" id="ARBA00053047"/>
    </source>
</evidence>
<comment type="function">
    <text evidence="7">Component of the EKC/KEOPS complex that is required for the formation of a threonylcarbamoyl group on adenosine at position 37 (t(6)A37) in tRNAs that read codons beginning with adenine. The complex is probably involved in the transfer of the threonylcarbamoyl moiety of threonylcarbamoyl-AMP (TC-AMP) to the N6 group of A37. LAGE3 functions as a dimerization module for the complex.</text>
</comment>
<protein>
    <recommendedName>
        <fullName evidence="9">L antigen family member 3</fullName>
    </recommendedName>
</protein>
<reference evidence="12 13" key="1">
    <citation type="submission" date="2025-04" db="UniProtKB">
        <authorList>
            <consortium name="RefSeq"/>
        </authorList>
    </citation>
    <scope>IDENTIFICATION</scope>
    <source>
        <tissue evidence="12 13">Blood</tissue>
    </source>
</reference>
<dbReference type="PANTHER" id="PTHR31283:SF16">
    <property type="entry name" value="CTAG2 LIKE 2"/>
    <property type="match status" value="1"/>
</dbReference>
<dbReference type="GeneID" id="113930601"/>
<dbReference type="Proteomes" id="UP000515165">
    <property type="component" value="Chromosome X"/>
</dbReference>
<accession>A0A6J2E9R2</accession>
<feature type="region of interest" description="Disordered" evidence="10">
    <location>
        <begin position="1"/>
        <end position="80"/>
    </location>
</feature>
<dbReference type="RefSeq" id="XP_027463647.1">
    <property type="nucleotide sequence ID" value="XM_027607846.1"/>
</dbReference>
<dbReference type="FunFam" id="3.30.310.50:FF:000005">
    <property type="entry name" value="L antigen family member 3"/>
    <property type="match status" value="1"/>
</dbReference>
<evidence type="ECO:0000256" key="6">
    <source>
        <dbReference type="ARBA" id="ARBA00023242"/>
    </source>
</evidence>
<dbReference type="InterPro" id="IPR015419">
    <property type="entry name" value="CTAG/Pcc1"/>
</dbReference>
<proteinExistence type="inferred from homology"/>
<dbReference type="KEGG" id="zca:113930601"/>
<dbReference type="GO" id="GO:0005634">
    <property type="term" value="C:nucleus"/>
    <property type="evidence" value="ECO:0007669"/>
    <property type="project" value="UniProtKB-SubCell"/>
</dbReference>
<dbReference type="GO" id="GO:0070525">
    <property type="term" value="P:tRNA threonylcarbamoyladenosine metabolic process"/>
    <property type="evidence" value="ECO:0007669"/>
    <property type="project" value="TreeGrafter"/>
</dbReference>
<dbReference type="OrthoDB" id="9629153at2759"/>
<evidence type="ECO:0000256" key="2">
    <source>
        <dbReference type="ARBA" id="ARBA00004496"/>
    </source>
</evidence>
<comment type="similarity">
    <text evidence="3">Belongs to the CTAG/PCC1 family.</text>
</comment>
<feature type="compositionally biased region" description="Gly residues" evidence="10">
    <location>
        <begin position="51"/>
        <end position="63"/>
    </location>
</feature>
<dbReference type="RefSeq" id="XP_035581656.1">
    <property type="nucleotide sequence ID" value="XM_035725763.1"/>
</dbReference>
<sequence>MQAPDGGDDGGGGGGGGGEAGAAGGAGGAGGQDRQPSPGAPGCQGRSGSPEGDGGPGGGGGGGERAEDEEAGDPPQARQAPQALWPGADAAPVAVAAAGRLLEFTLTVPFRSPLEAEMARRSLAPYAERHRGVVQKELTVNGSTLVVSVLADRWTAEDPVFFRASINSFLDQLSLGLWVPSSWKPRPRKGS</sequence>
<evidence type="ECO:0000256" key="10">
    <source>
        <dbReference type="SAM" id="MobiDB-lite"/>
    </source>
</evidence>
<evidence type="ECO:0000256" key="4">
    <source>
        <dbReference type="ARBA" id="ARBA00022490"/>
    </source>
</evidence>
<keyword evidence="6" id="KW-0539">Nucleus</keyword>
<keyword evidence="5" id="KW-0819">tRNA processing</keyword>
<keyword evidence="11" id="KW-1185">Reference proteome</keyword>
<evidence type="ECO:0000256" key="3">
    <source>
        <dbReference type="ARBA" id="ARBA00007073"/>
    </source>
</evidence>
<dbReference type="AlphaFoldDB" id="A0A6J2E9R2"/>
<dbReference type="KEGG" id="zca:118356571"/>
<comment type="subcellular location">
    <subcellularLocation>
        <location evidence="2">Cytoplasm</location>
    </subcellularLocation>
    <subcellularLocation>
        <location evidence="1">Nucleus</location>
    </subcellularLocation>
</comment>
<dbReference type="Gene3D" id="3.30.310.50">
    <property type="entry name" value="Alpha-D-phosphohexomutase, C-terminal domain"/>
    <property type="match status" value="1"/>
</dbReference>
<feature type="compositionally biased region" description="Gly residues" evidence="10">
    <location>
        <begin position="9"/>
        <end position="31"/>
    </location>
</feature>
<evidence type="ECO:0000256" key="1">
    <source>
        <dbReference type="ARBA" id="ARBA00004123"/>
    </source>
</evidence>
<dbReference type="GO" id="GO:0005737">
    <property type="term" value="C:cytoplasm"/>
    <property type="evidence" value="ECO:0007669"/>
    <property type="project" value="UniProtKB-SubCell"/>
</dbReference>
<evidence type="ECO:0000313" key="11">
    <source>
        <dbReference type="Proteomes" id="UP000515165"/>
    </source>
</evidence>
<dbReference type="Pfam" id="PF09341">
    <property type="entry name" value="Pcc1"/>
    <property type="match status" value="1"/>
</dbReference>
<evidence type="ECO:0000256" key="9">
    <source>
        <dbReference type="ARBA" id="ARBA00076355"/>
    </source>
</evidence>
<comment type="subunit">
    <text evidence="8">Component of the EKC/KEOPS complex composed of at least GON7, TP53RK, TPRKB, OSGEP and LAGE3; the whole complex dimerizes.</text>
</comment>
<keyword evidence="4" id="KW-0963">Cytoplasm</keyword>
<organism evidence="11 12">
    <name type="scientific">Zalophus californianus</name>
    <name type="common">California sealion</name>
    <dbReference type="NCBI Taxonomy" id="9704"/>
    <lineage>
        <taxon>Eukaryota</taxon>
        <taxon>Metazoa</taxon>
        <taxon>Chordata</taxon>
        <taxon>Craniata</taxon>
        <taxon>Vertebrata</taxon>
        <taxon>Euteleostomi</taxon>
        <taxon>Mammalia</taxon>
        <taxon>Eutheria</taxon>
        <taxon>Laurasiatheria</taxon>
        <taxon>Carnivora</taxon>
        <taxon>Caniformia</taxon>
        <taxon>Pinnipedia</taxon>
        <taxon>Otariidae</taxon>
        <taxon>Zalophus</taxon>
    </lineage>
</organism>
<evidence type="ECO:0000256" key="5">
    <source>
        <dbReference type="ARBA" id="ARBA00022694"/>
    </source>
</evidence>
<dbReference type="GO" id="GO:0008033">
    <property type="term" value="P:tRNA processing"/>
    <property type="evidence" value="ECO:0007669"/>
    <property type="project" value="UniProtKB-KW"/>
</dbReference>
<name>A0A6J2E9R2_ZALCA</name>